<feature type="chain" id="PRO_5013164796" evidence="1">
    <location>
        <begin position="24"/>
        <end position="200"/>
    </location>
</feature>
<dbReference type="Proteomes" id="UP000193200">
    <property type="component" value="Unassembled WGS sequence"/>
</dbReference>
<sequence>MKKGMFLAGAIAACVMFAGAAQATVINLATGGDATTTSFSKAGISGTISARSGGNSYPGNNALNSNVINQDAFGLGIKLNSNDDPDVDGRNTIEWLVFDFASAVTLNSISFSDDNLSGNWDVWISLAGAVTKVGNGSTQNPFTSGLGVLVDRFVVKADSNSDSWRVGSFDATAVPEPATLGLFGLGLLGLGLASRRRKVA</sequence>
<dbReference type="InParanoid" id="A0A1Y5U3Z9"/>
<dbReference type="InterPro" id="IPR013424">
    <property type="entry name" value="Ice-binding_C"/>
</dbReference>
<dbReference type="AlphaFoldDB" id="A0A1Y5U3Z9"/>
<proteinExistence type="predicted"/>
<accession>A0A1Y5U3Z9</accession>
<gene>
    <name evidence="3" type="ORF">OCH7691_04176</name>
</gene>
<feature type="domain" description="Ice-binding protein C-terminal" evidence="2">
    <location>
        <begin position="173"/>
        <end position="197"/>
    </location>
</feature>
<reference evidence="3 4" key="1">
    <citation type="submission" date="2017-03" db="EMBL/GenBank/DDBJ databases">
        <authorList>
            <person name="Afonso C.L."/>
            <person name="Miller P.J."/>
            <person name="Scott M.A."/>
            <person name="Spackman E."/>
            <person name="Goraichik I."/>
            <person name="Dimitrov K.M."/>
            <person name="Suarez D.L."/>
            <person name="Swayne D.E."/>
        </authorList>
    </citation>
    <scope>NUCLEOTIDE SEQUENCE [LARGE SCALE GENOMIC DNA]</scope>
    <source>
        <strain evidence="3 4">CECT 7691</strain>
    </source>
</reference>
<organism evidence="3 4">
    <name type="scientific">Oceanibacterium hippocampi</name>
    <dbReference type="NCBI Taxonomy" id="745714"/>
    <lineage>
        <taxon>Bacteria</taxon>
        <taxon>Pseudomonadati</taxon>
        <taxon>Pseudomonadota</taxon>
        <taxon>Alphaproteobacteria</taxon>
        <taxon>Sneathiellales</taxon>
        <taxon>Sneathiellaceae</taxon>
        <taxon>Oceanibacterium</taxon>
    </lineage>
</organism>
<evidence type="ECO:0000256" key="1">
    <source>
        <dbReference type="SAM" id="SignalP"/>
    </source>
</evidence>
<keyword evidence="1" id="KW-0732">Signal</keyword>
<dbReference type="Pfam" id="PF07589">
    <property type="entry name" value="PEP-CTERM"/>
    <property type="match status" value="1"/>
</dbReference>
<dbReference type="EMBL" id="FWFR01000005">
    <property type="protein sequence ID" value="SLN76715.1"/>
    <property type="molecule type" value="Genomic_DNA"/>
</dbReference>
<keyword evidence="4" id="KW-1185">Reference proteome</keyword>
<evidence type="ECO:0000259" key="2">
    <source>
        <dbReference type="Pfam" id="PF07589"/>
    </source>
</evidence>
<evidence type="ECO:0000313" key="3">
    <source>
        <dbReference type="EMBL" id="SLN76715.1"/>
    </source>
</evidence>
<protein>
    <submittedName>
        <fullName evidence="3">PEP-CTERM motif protein</fullName>
    </submittedName>
</protein>
<name>A0A1Y5U3Z9_9PROT</name>
<evidence type="ECO:0000313" key="4">
    <source>
        <dbReference type="Proteomes" id="UP000193200"/>
    </source>
</evidence>
<feature type="signal peptide" evidence="1">
    <location>
        <begin position="1"/>
        <end position="23"/>
    </location>
</feature>
<dbReference type="NCBIfam" id="TIGR02595">
    <property type="entry name" value="PEP_CTERM"/>
    <property type="match status" value="1"/>
</dbReference>